<comment type="caution">
    <text evidence="1">The sequence shown here is derived from an EMBL/GenBank/DDBJ whole genome shotgun (WGS) entry which is preliminary data.</text>
</comment>
<dbReference type="Proteomes" id="UP001139103">
    <property type="component" value="Unassembled WGS sequence"/>
</dbReference>
<evidence type="ECO:0000313" key="2">
    <source>
        <dbReference type="Proteomes" id="UP001139103"/>
    </source>
</evidence>
<gene>
    <name evidence="1" type="ORF">LOC68_03785</name>
</gene>
<evidence type="ECO:0000313" key="1">
    <source>
        <dbReference type="EMBL" id="MCC9627504.1"/>
    </source>
</evidence>
<protein>
    <submittedName>
        <fullName evidence="1">DUF2997 domain-containing protein</fullName>
    </submittedName>
</protein>
<dbReference type="AlphaFoldDB" id="A0A9X1MII7"/>
<sequence length="64" mass="7066">MKTIVVLVAADGTSRVETHGFVGDECRIASRFLEKALGRTTSEELTAEFHQVSTQENAHLYQGE</sequence>
<dbReference type="Pfam" id="PF11211">
    <property type="entry name" value="DUF2997"/>
    <property type="match status" value="1"/>
</dbReference>
<keyword evidence="2" id="KW-1185">Reference proteome</keyword>
<proteinExistence type="predicted"/>
<name>A0A9X1MII7_9BACT</name>
<accession>A0A9X1MII7</accession>
<dbReference type="EMBL" id="JAJKFT010000003">
    <property type="protein sequence ID" value="MCC9627504.1"/>
    <property type="molecule type" value="Genomic_DNA"/>
</dbReference>
<dbReference type="RefSeq" id="WP_230215939.1">
    <property type="nucleotide sequence ID" value="NZ_JAJKFT010000003.1"/>
</dbReference>
<dbReference type="InterPro" id="IPR021375">
    <property type="entry name" value="DUF2997"/>
</dbReference>
<organism evidence="1 2">
    <name type="scientific">Blastopirellula sediminis</name>
    <dbReference type="NCBI Taxonomy" id="2894196"/>
    <lineage>
        <taxon>Bacteria</taxon>
        <taxon>Pseudomonadati</taxon>
        <taxon>Planctomycetota</taxon>
        <taxon>Planctomycetia</taxon>
        <taxon>Pirellulales</taxon>
        <taxon>Pirellulaceae</taxon>
        <taxon>Blastopirellula</taxon>
    </lineage>
</organism>
<reference evidence="1" key="1">
    <citation type="submission" date="2021-11" db="EMBL/GenBank/DDBJ databases">
        <title>Genome sequence.</title>
        <authorList>
            <person name="Sun Q."/>
        </authorList>
    </citation>
    <scope>NUCLEOTIDE SEQUENCE</scope>
    <source>
        <strain evidence="1">JC732</strain>
    </source>
</reference>